<dbReference type="Gene3D" id="1.10.472.10">
    <property type="entry name" value="Cyclin-like"/>
    <property type="match status" value="1"/>
</dbReference>
<evidence type="ECO:0000313" key="2">
    <source>
        <dbReference type="Proteomes" id="UP000276776"/>
    </source>
</evidence>
<proteinExistence type="predicted"/>
<dbReference type="SUPFAM" id="SSF47954">
    <property type="entry name" value="Cyclin-like"/>
    <property type="match status" value="1"/>
</dbReference>
<dbReference type="EMBL" id="UYYF01001119">
    <property type="protein sequence ID" value="VDM99562.1"/>
    <property type="molecule type" value="Genomic_DNA"/>
</dbReference>
<name>A0A0N5CSK6_THECL</name>
<evidence type="ECO:0000313" key="3">
    <source>
        <dbReference type="WBParaSite" id="TCLT_0000320901-mRNA-1"/>
    </source>
</evidence>
<dbReference type="WBParaSite" id="TCLT_0000320901-mRNA-1">
    <property type="protein sequence ID" value="TCLT_0000320901-mRNA-1"/>
    <property type="gene ID" value="TCLT_0000320901"/>
</dbReference>
<sequence length="238" mass="27810">MAYSDDRLEEIFERSRELNPDFLDNTASLAFEMHSDWLSVLAAENIKRINDADACDYVFHTASSTEFIFNACSKLSLPNEVKYSAVFIFDSFMVQLVTYFYQKVMRSKHSLRRKFRQWEHVEATLSRQIALRVLSAIQIASKMHSYHESLSIETVKLCLKKYGYCYPDDSIMKSELRMLSMIDWNPTYHCTPLVYVESLFKIINKFLNLINFQLFPETNKVVTLILCGLLEGKILYVV</sequence>
<keyword evidence="2" id="KW-1185">Reference proteome</keyword>
<dbReference type="STRING" id="103827.A0A0N5CSK6"/>
<dbReference type="AlphaFoldDB" id="A0A0N5CSK6"/>
<dbReference type="GO" id="GO:0007131">
    <property type="term" value="P:reciprocal meiotic recombination"/>
    <property type="evidence" value="ECO:0007669"/>
    <property type="project" value="TreeGrafter"/>
</dbReference>
<accession>A0A0N5CSK6</accession>
<dbReference type="GO" id="GO:0035861">
    <property type="term" value="C:site of double-strand break"/>
    <property type="evidence" value="ECO:0007669"/>
    <property type="project" value="TreeGrafter"/>
</dbReference>
<reference evidence="3" key="1">
    <citation type="submission" date="2017-02" db="UniProtKB">
        <authorList>
            <consortium name="WormBaseParasite"/>
        </authorList>
    </citation>
    <scope>IDENTIFICATION</scope>
</reference>
<evidence type="ECO:0000313" key="1">
    <source>
        <dbReference type="EMBL" id="VDM99562.1"/>
    </source>
</evidence>
<gene>
    <name evidence="1" type="ORF">TCLT_LOCUS3207</name>
</gene>
<dbReference type="InterPro" id="IPR036915">
    <property type="entry name" value="Cyclin-like_sf"/>
</dbReference>
<dbReference type="OrthoDB" id="9983043at2759"/>
<dbReference type="PANTHER" id="PTHR21615:SF2">
    <property type="entry name" value="CYCLIN N-TERMINAL DOMAIN-CONTAINING PROTEIN 1"/>
    <property type="match status" value="1"/>
</dbReference>
<reference evidence="1 2" key="2">
    <citation type="submission" date="2018-11" db="EMBL/GenBank/DDBJ databases">
        <authorList>
            <consortium name="Pathogen Informatics"/>
        </authorList>
    </citation>
    <scope>NUCLEOTIDE SEQUENCE [LARGE SCALE GENOMIC DNA]</scope>
</reference>
<dbReference type="OMA" id="IQHANDA"/>
<organism evidence="3">
    <name type="scientific">Thelazia callipaeda</name>
    <name type="common">Oriental eyeworm</name>
    <name type="synonym">Parasitic nematode</name>
    <dbReference type="NCBI Taxonomy" id="103827"/>
    <lineage>
        <taxon>Eukaryota</taxon>
        <taxon>Metazoa</taxon>
        <taxon>Ecdysozoa</taxon>
        <taxon>Nematoda</taxon>
        <taxon>Chromadorea</taxon>
        <taxon>Rhabditida</taxon>
        <taxon>Spirurina</taxon>
        <taxon>Spiruromorpha</taxon>
        <taxon>Thelazioidea</taxon>
        <taxon>Thelaziidae</taxon>
        <taxon>Thelazia</taxon>
    </lineage>
</organism>
<dbReference type="PANTHER" id="PTHR21615">
    <property type="entry name" value="CYCLIN N-TERMINAL DOMAIN-CONTAINING PROTEIN 1"/>
    <property type="match status" value="1"/>
</dbReference>
<protein>
    <submittedName>
        <fullName evidence="3">CYCLIN domain-containing protein</fullName>
    </submittedName>
</protein>
<dbReference type="Proteomes" id="UP000276776">
    <property type="component" value="Unassembled WGS sequence"/>
</dbReference>